<name>A0A0E9VJ32_ANGAN</name>
<sequence length="47" mass="5314">MKRNDCPDPSSLAPPTEFLKPTFCLLPRQILNIESQNISNLLLDVCQ</sequence>
<reference evidence="1" key="1">
    <citation type="submission" date="2014-11" db="EMBL/GenBank/DDBJ databases">
        <authorList>
            <person name="Amaro Gonzalez C."/>
        </authorList>
    </citation>
    <scope>NUCLEOTIDE SEQUENCE</scope>
</reference>
<organism evidence="1">
    <name type="scientific">Anguilla anguilla</name>
    <name type="common">European freshwater eel</name>
    <name type="synonym">Muraena anguilla</name>
    <dbReference type="NCBI Taxonomy" id="7936"/>
    <lineage>
        <taxon>Eukaryota</taxon>
        <taxon>Metazoa</taxon>
        <taxon>Chordata</taxon>
        <taxon>Craniata</taxon>
        <taxon>Vertebrata</taxon>
        <taxon>Euteleostomi</taxon>
        <taxon>Actinopterygii</taxon>
        <taxon>Neopterygii</taxon>
        <taxon>Teleostei</taxon>
        <taxon>Anguilliformes</taxon>
        <taxon>Anguillidae</taxon>
        <taxon>Anguilla</taxon>
    </lineage>
</organism>
<reference evidence="1" key="2">
    <citation type="journal article" date="2015" name="Fish Shellfish Immunol.">
        <title>Early steps in the European eel (Anguilla anguilla)-Vibrio vulnificus interaction in the gills: Role of the RtxA13 toxin.</title>
        <authorList>
            <person name="Callol A."/>
            <person name="Pajuelo D."/>
            <person name="Ebbesson L."/>
            <person name="Teles M."/>
            <person name="MacKenzie S."/>
            <person name="Amaro C."/>
        </authorList>
    </citation>
    <scope>NUCLEOTIDE SEQUENCE</scope>
</reference>
<evidence type="ECO:0000313" key="1">
    <source>
        <dbReference type="EMBL" id="JAH78082.1"/>
    </source>
</evidence>
<accession>A0A0E9VJ32</accession>
<dbReference type="AlphaFoldDB" id="A0A0E9VJ32"/>
<protein>
    <submittedName>
        <fullName evidence="1">Uncharacterized protein</fullName>
    </submittedName>
</protein>
<dbReference type="EMBL" id="GBXM01030495">
    <property type="protein sequence ID" value="JAH78082.1"/>
    <property type="molecule type" value="Transcribed_RNA"/>
</dbReference>
<proteinExistence type="predicted"/>